<proteinExistence type="predicted"/>
<feature type="chain" id="PRO_5002643465" evidence="3">
    <location>
        <begin position="19"/>
        <end position="327"/>
    </location>
</feature>
<dbReference type="Proteomes" id="UP000001542">
    <property type="component" value="Unassembled WGS sequence"/>
</dbReference>
<evidence type="ECO:0000256" key="2">
    <source>
        <dbReference type="SAM" id="Phobius"/>
    </source>
</evidence>
<evidence type="ECO:0000313" key="4">
    <source>
        <dbReference type="EMBL" id="EAY03631.1"/>
    </source>
</evidence>
<keyword evidence="5" id="KW-1185">Reference proteome</keyword>
<accession>A2EUP3</accession>
<organism evidence="4 5">
    <name type="scientific">Trichomonas vaginalis (strain ATCC PRA-98 / G3)</name>
    <dbReference type="NCBI Taxonomy" id="412133"/>
    <lineage>
        <taxon>Eukaryota</taxon>
        <taxon>Metamonada</taxon>
        <taxon>Parabasalia</taxon>
        <taxon>Trichomonadida</taxon>
        <taxon>Trichomonadidae</taxon>
        <taxon>Trichomonas</taxon>
    </lineage>
</organism>
<reference evidence="4" key="2">
    <citation type="journal article" date="2007" name="Science">
        <title>Draft genome sequence of the sexually transmitted pathogen Trichomonas vaginalis.</title>
        <authorList>
            <person name="Carlton J.M."/>
            <person name="Hirt R.P."/>
            <person name="Silva J.C."/>
            <person name="Delcher A.L."/>
            <person name="Schatz M."/>
            <person name="Zhao Q."/>
            <person name="Wortman J.R."/>
            <person name="Bidwell S.L."/>
            <person name="Alsmark U.C.M."/>
            <person name="Besteiro S."/>
            <person name="Sicheritz-Ponten T."/>
            <person name="Noel C.J."/>
            <person name="Dacks J.B."/>
            <person name="Foster P.G."/>
            <person name="Simillion C."/>
            <person name="Van de Peer Y."/>
            <person name="Miranda-Saavedra D."/>
            <person name="Barton G.J."/>
            <person name="Westrop G.D."/>
            <person name="Mueller S."/>
            <person name="Dessi D."/>
            <person name="Fiori P.L."/>
            <person name="Ren Q."/>
            <person name="Paulsen I."/>
            <person name="Zhang H."/>
            <person name="Bastida-Corcuera F.D."/>
            <person name="Simoes-Barbosa A."/>
            <person name="Brown M.T."/>
            <person name="Hayes R.D."/>
            <person name="Mukherjee M."/>
            <person name="Okumura C.Y."/>
            <person name="Schneider R."/>
            <person name="Smith A.J."/>
            <person name="Vanacova S."/>
            <person name="Villalvazo M."/>
            <person name="Haas B.J."/>
            <person name="Pertea M."/>
            <person name="Feldblyum T.V."/>
            <person name="Utterback T.R."/>
            <person name="Shu C.L."/>
            <person name="Osoegawa K."/>
            <person name="de Jong P.J."/>
            <person name="Hrdy I."/>
            <person name="Horvathova L."/>
            <person name="Zubacova Z."/>
            <person name="Dolezal P."/>
            <person name="Malik S.B."/>
            <person name="Logsdon J.M. Jr."/>
            <person name="Henze K."/>
            <person name="Gupta A."/>
            <person name="Wang C.C."/>
            <person name="Dunne R.L."/>
            <person name="Upcroft J.A."/>
            <person name="Upcroft P."/>
            <person name="White O."/>
            <person name="Salzberg S.L."/>
            <person name="Tang P."/>
            <person name="Chiu C.-H."/>
            <person name="Lee Y.-S."/>
            <person name="Embley T.M."/>
            <person name="Coombs G.H."/>
            <person name="Mottram J.C."/>
            <person name="Tachezy J."/>
            <person name="Fraser-Liggett C.M."/>
            <person name="Johnson P.J."/>
        </authorList>
    </citation>
    <scope>NUCLEOTIDE SEQUENCE [LARGE SCALE GENOMIC DNA]</scope>
    <source>
        <strain evidence="4">G3</strain>
    </source>
</reference>
<keyword evidence="3" id="KW-0732">Signal</keyword>
<dbReference type="VEuPathDB" id="TrichDB:TVAG_161700"/>
<dbReference type="EMBL" id="DS113499">
    <property type="protein sequence ID" value="EAY03631.1"/>
    <property type="molecule type" value="Genomic_DNA"/>
</dbReference>
<gene>
    <name evidence="4" type="ORF">TVAG_161700</name>
</gene>
<feature type="compositionally biased region" description="Basic and acidic residues" evidence="1">
    <location>
        <begin position="293"/>
        <end position="306"/>
    </location>
</feature>
<keyword evidence="2" id="KW-1133">Transmembrane helix</keyword>
<name>A2EUP3_TRIV3</name>
<keyword evidence="2" id="KW-0812">Transmembrane</keyword>
<evidence type="ECO:0000313" key="5">
    <source>
        <dbReference type="Proteomes" id="UP000001542"/>
    </source>
</evidence>
<sequence length="327" mass="37428">MILFFLFLRSIPILKTLSSTSKLLSIHDTFDTTGGIQININVYPFFLVFNDVPEGSILHEYTSSDKDTLELTNSTPVEQINLVHYVEYPFAQHIIEITKPGNFSITYGSLQDMCQTGAFFTNTIQNSITLNESSTGNDKISIYEDKCIIFTNPAENFHFLRLNGINGRVILYGNGVPDREFTGTLLKYFMFDASSSPAIFRFYSFGEPSSMFISIQIESKMYRPKRQLVAFWNPNENNHCDKVEKCTIVKALKIKLVVIIVSILIGILAFMVFIYFVLMKSCCRRFKEKQRSDNNEWPTSKEKGQNRTEPTGTFLMDPILRTNADSY</sequence>
<dbReference type="KEGG" id="tva:4761477"/>
<evidence type="ECO:0000256" key="3">
    <source>
        <dbReference type="SAM" id="SignalP"/>
    </source>
</evidence>
<feature type="signal peptide" evidence="3">
    <location>
        <begin position="1"/>
        <end position="18"/>
    </location>
</feature>
<dbReference type="RefSeq" id="XP_001315854.1">
    <property type="nucleotide sequence ID" value="XM_001315819.1"/>
</dbReference>
<dbReference type="InParanoid" id="A2EUP3"/>
<dbReference type="VEuPathDB" id="TrichDB:TVAGG3_0255790"/>
<reference evidence="4" key="1">
    <citation type="submission" date="2006-10" db="EMBL/GenBank/DDBJ databases">
        <authorList>
            <person name="Amadeo P."/>
            <person name="Zhao Q."/>
            <person name="Wortman J."/>
            <person name="Fraser-Liggett C."/>
            <person name="Carlton J."/>
        </authorList>
    </citation>
    <scope>NUCLEOTIDE SEQUENCE</scope>
    <source>
        <strain evidence="4">G3</strain>
    </source>
</reference>
<keyword evidence="2" id="KW-0472">Membrane</keyword>
<feature type="transmembrane region" description="Helical" evidence="2">
    <location>
        <begin position="256"/>
        <end position="278"/>
    </location>
</feature>
<protein>
    <submittedName>
        <fullName evidence="4">Uncharacterized protein</fullName>
    </submittedName>
</protein>
<feature type="region of interest" description="Disordered" evidence="1">
    <location>
        <begin position="293"/>
        <end position="313"/>
    </location>
</feature>
<dbReference type="AlphaFoldDB" id="A2EUP3"/>
<evidence type="ECO:0000256" key="1">
    <source>
        <dbReference type="SAM" id="MobiDB-lite"/>
    </source>
</evidence>
<dbReference type="OrthoDB" id="10626777at2759"/>